<proteinExistence type="predicted"/>
<protein>
    <submittedName>
        <fullName evidence="2">Uncharacterized protein</fullName>
    </submittedName>
</protein>
<organism evidence="2 3">
    <name type="scientific">Theobroma cacao</name>
    <name type="common">Cacao</name>
    <name type="synonym">Cocoa</name>
    <dbReference type="NCBI Taxonomy" id="3641"/>
    <lineage>
        <taxon>Eukaryota</taxon>
        <taxon>Viridiplantae</taxon>
        <taxon>Streptophyta</taxon>
        <taxon>Embryophyta</taxon>
        <taxon>Tracheophyta</taxon>
        <taxon>Spermatophyta</taxon>
        <taxon>Magnoliopsida</taxon>
        <taxon>eudicotyledons</taxon>
        <taxon>Gunneridae</taxon>
        <taxon>Pentapetalae</taxon>
        <taxon>rosids</taxon>
        <taxon>malvids</taxon>
        <taxon>Malvales</taxon>
        <taxon>Malvaceae</taxon>
        <taxon>Byttnerioideae</taxon>
        <taxon>Theobroma</taxon>
    </lineage>
</organism>
<evidence type="ECO:0000313" key="3">
    <source>
        <dbReference type="Proteomes" id="UP000026915"/>
    </source>
</evidence>
<reference evidence="2 3" key="1">
    <citation type="journal article" date="2013" name="Genome Biol.">
        <title>The genome sequence of the most widely cultivated cacao type and its use to identify candidate genes regulating pod color.</title>
        <authorList>
            <person name="Motamayor J.C."/>
            <person name="Mockaitis K."/>
            <person name="Schmutz J."/>
            <person name="Haiminen N."/>
            <person name="Iii D.L."/>
            <person name="Cornejo O."/>
            <person name="Findley S.D."/>
            <person name="Zheng P."/>
            <person name="Utro F."/>
            <person name="Royaert S."/>
            <person name="Saski C."/>
            <person name="Jenkins J."/>
            <person name="Podicheti R."/>
            <person name="Zhao M."/>
            <person name="Scheffler B.E."/>
            <person name="Stack J.C."/>
            <person name="Feltus F.A."/>
            <person name="Mustiga G.M."/>
            <person name="Amores F."/>
            <person name="Phillips W."/>
            <person name="Marelli J.P."/>
            <person name="May G.D."/>
            <person name="Shapiro H."/>
            <person name="Ma J."/>
            <person name="Bustamante C.D."/>
            <person name="Schnell R.J."/>
            <person name="Main D."/>
            <person name="Gilbert D."/>
            <person name="Parida L."/>
            <person name="Kuhn D.N."/>
        </authorList>
    </citation>
    <scope>NUCLEOTIDE SEQUENCE [LARGE SCALE GENOMIC DNA]</scope>
    <source>
        <strain evidence="3">cv. Matina 1-6</strain>
    </source>
</reference>
<sequence>MQFLRRLFSSLVVSILTLISCGAFGAVLLRKLVHTSFSHVTLVGSFGALFFNGGVLLGVFLPPFSTLFKLGLFVMMPLMKSVGGLIHEIACVREPPSTFDLAFYGHHLPLVSLNSMLTAQSKVSRDLLVVVGSCSTLTVL</sequence>
<gene>
    <name evidence="2" type="ORF">TCM_007810</name>
</gene>
<evidence type="ECO:0000313" key="2">
    <source>
        <dbReference type="EMBL" id="EOX99212.1"/>
    </source>
</evidence>
<dbReference type="AlphaFoldDB" id="A0A061E3N6"/>
<keyword evidence="1" id="KW-0472">Membrane</keyword>
<accession>A0A061E3N6</accession>
<evidence type="ECO:0000256" key="1">
    <source>
        <dbReference type="SAM" id="Phobius"/>
    </source>
</evidence>
<dbReference type="HOGENOM" id="CLU_1838771_0_0_1"/>
<dbReference type="EMBL" id="CM001880">
    <property type="protein sequence ID" value="EOX99212.1"/>
    <property type="molecule type" value="Genomic_DNA"/>
</dbReference>
<dbReference type="PROSITE" id="PS51257">
    <property type="entry name" value="PROKAR_LIPOPROTEIN"/>
    <property type="match status" value="1"/>
</dbReference>
<dbReference type="InParanoid" id="A0A061E3N6"/>
<name>A0A061E3N6_THECC</name>
<dbReference type="Proteomes" id="UP000026915">
    <property type="component" value="Chromosome 2"/>
</dbReference>
<keyword evidence="1" id="KW-1133">Transmembrane helix</keyword>
<keyword evidence="1" id="KW-0812">Transmembrane</keyword>
<feature type="transmembrane region" description="Helical" evidence="1">
    <location>
        <begin position="49"/>
        <end position="72"/>
    </location>
</feature>
<dbReference type="Gramene" id="EOX99212">
    <property type="protein sequence ID" value="EOX99212"/>
    <property type="gene ID" value="TCM_007810"/>
</dbReference>
<keyword evidence="3" id="KW-1185">Reference proteome</keyword>